<evidence type="ECO:0000256" key="4">
    <source>
        <dbReference type="ARBA" id="ARBA00022581"/>
    </source>
</evidence>
<evidence type="ECO:0000256" key="9">
    <source>
        <dbReference type="ARBA" id="ARBA00022989"/>
    </source>
</evidence>
<accession>A0AAD3XXT4</accession>
<evidence type="ECO:0000256" key="7">
    <source>
        <dbReference type="ARBA" id="ARBA00022737"/>
    </source>
</evidence>
<organism evidence="17 18">
    <name type="scientific">Nepenthes gracilis</name>
    <name type="common">Slender pitcher plant</name>
    <dbReference type="NCBI Taxonomy" id="150966"/>
    <lineage>
        <taxon>Eukaryota</taxon>
        <taxon>Viridiplantae</taxon>
        <taxon>Streptophyta</taxon>
        <taxon>Embryophyta</taxon>
        <taxon>Tracheophyta</taxon>
        <taxon>Spermatophyta</taxon>
        <taxon>Magnoliopsida</taxon>
        <taxon>eudicotyledons</taxon>
        <taxon>Gunneridae</taxon>
        <taxon>Pentapetalae</taxon>
        <taxon>Caryophyllales</taxon>
        <taxon>Nepenthaceae</taxon>
        <taxon>Nepenthes</taxon>
    </lineage>
</organism>
<evidence type="ECO:0000256" key="11">
    <source>
        <dbReference type="ARBA" id="ARBA00023157"/>
    </source>
</evidence>
<feature type="signal peptide" evidence="15">
    <location>
        <begin position="1"/>
        <end position="23"/>
    </location>
</feature>
<keyword evidence="18" id="KW-1185">Reference proteome</keyword>
<dbReference type="GO" id="GO:0042742">
    <property type="term" value="P:defense response to bacterium"/>
    <property type="evidence" value="ECO:0007669"/>
    <property type="project" value="TreeGrafter"/>
</dbReference>
<evidence type="ECO:0000256" key="15">
    <source>
        <dbReference type="SAM" id="SignalP"/>
    </source>
</evidence>
<evidence type="ECO:0000256" key="5">
    <source>
        <dbReference type="ARBA" id="ARBA00022692"/>
    </source>
</evidence>
<evidence type="ECO:0000313" key="17">
    <source>
        <dbReference type="EMBL" id="GMH20339.1"/>
    </source>
</evidence>
<dbReference type="FunFam" id="3.30.430.20:FF:000001">
    <property type="entry name" value="cysteine-rich repeat secretory protein 3"/>
    <property type="match status" value="1"/>
</dbReference>
<dbReference type="Gene3D" id="3.30.430.20">
    <property type="entry name" value="Gnk2 domain, C-X8-C-X2-C motif"/>
    <property type="match status" value="2"/>
</dbReference>
<keyword evidence="11" id="KW-1015">Disulfide bond</keyword>
<evidence type="ECO:0000256" key="8">
    <source>
        <dbReference type="ARBA" id="ARBA00022949"/>
    </source>
</evidence>
<dbReference type="InterPro" id="IPR002902">
    <property type="entry name" value="GNK2"/>
</dbReference>
<dbReference type="InterPro" id="IPR051378">
    <property type="entry name" value="Cell2Cell_Antifungal"/>
</dbReference>
<evidence type="ECO:0000256" key="1">
    <source>
        <dbReference type="ARBA" id="ARBA00004251"/>
    </source>
</evidence>
<evidence type="ECO:0000256" key="2">
    <source>
        <dbReference type="ARBA" id="ARBA00022448"/>
    </source>
</evidence>
<dbReference type="PANTHER" id="PTHR32080">
    <property type="entry name" value="ANTIFUNGAL PROTEIN GINKBILOBIN-2-LIKE"/>
    <property type="match status" value="1"/>
</dbReference>
<evidence type="ECO:0000256" key="3">
    <source>
        <dbReference type="ARBA" id="ARBA00022475"/>
    </source>
</evidence>
<dbReference type="PANTHER" id="PTHR32080:SF31">
    <property type="entry name" value="PLASMODESMATA-LOCATED PROTEIN 6"/>
    <property type="match status" value="1"/>
</dbReference>
<keyword evidence="2" id="KW-0813">Transport</keyword>
<keyword evidence="9 14" id="KW-1133">Transmembrane helix</keyword>
<sequence length="285" mass="30152">MFPTAIFHVSSVLMSLFVASVLATPSTFPVDSFIYSGCSLQKYAPNSQYETNVDSLLTSLVNSAMYASYNKFTTGAGSSTVVHGIFQCRPDLQLSDCSSCVASSVSQLGVVCINSCGGVIQFGGCFVKYDNVSFLGVEDKTVVVKKCGPPIGYDSGALNQLDSALSYLTSQSGLFRVWASGDVRAVAECVGDLSAGECQDCLSSAVGLVKSDCLAAAWGDVFLTTCYARFSFGGDHSYSNHGSSNNDDEVQKSIAILIGLIAGVALLVFLLAFWRKSYEERTGGK</sequence>
<feature type="transmembrane region" description="Helical" evidence="14">
    <location>
        <begin position="254"/>
        <end position="274"/>
    </location>
</feature>
<evidence type="ECO:0000256" key="14">
    <source>
        <dbReference type="SAM" id="Phobius"/>
    </source>
</evidence>
<dbReference type="AlphaFoldDB" id="A0AAD3XXT4"/>
<comment type="caution">
    <text evidence="17">The sequence shown here is derived from an EMBL/GenBank/DDBJ whole genome shotgun (WGS) entry which is preliminary data.</text>
</comment>
<comment type="similarity">
    <text evidence="13">Belongs to the cysteine-rich repeat secretory protein family. Plasmodesmata-located proteins (PDLD) subfamily.</text>
</comment>
<feature type="domain" description="Gnk2-homologous" evidence="16">
    <location>
        <begin position="135"/>
        <end position="235"/>
    </location>
</feature>
<feature type="chain" id="PRO_5042270135" description="Gnk2-homologous domain-containing protein" evidence="15">
    <location>
        <begin position="24"/>
        <end position="285"/>
    </location>
</feature>
<dbReference type="GO" id="GO:0005886">
    <property type="term" value="C:plasma membrane"/>
    <property type="evidence" value="ECO:0007669"/>
    <property type="project" value="UniProtKB-SubCell"/>
</dbReference>
<dbReference type="PROSITE" id="PS51473">
    <property type="entry name" value="GNK2"/>
    <property type="match status" value="2"/>
</dbReference>
<evidence type="ECO:0000259" key="16">
    <source>
        <dbReference type="PROSITE" id="PS51473"/>
    </source>
</evidence>
<evidence type="ECO:0000313" key="18">
    <source>
        <dbReference type="Proteomes" id="UP001279734"/>
    </source>
</evidence>
<evidence type="ECO:0000256" key="10">
    <source>
        <dbReference type="ARBA" id="ARBA00023136"/>
    </source>
</evidence>
<dbReference type="GO" id="GO:0009506">
    <property type="term" value="C:plasmodesma"/>
    <property type="evidence" value="ECO:0007669"/>
    <property type="project" value="UniProtKB-SubCell"/>
</dbReference>
<keyword evidence="6 15" id="KW-0732">Signal</keyword>
<dbReference type="InterPro" id="IPR038408">
    <property type="entry name" value="GNK2_sf"/>
</dbReference>
<keyword evidence="3" id="KW-1003">Cell membrane</keyword>
<keyword evidence="4" id="KW-0945">Host-virus interaction</keyword>
<feature type="domain" description="Gnk2-homologous" evidence="16">
    <location>
        <begin position="31"/>
        <end position="134"/>
    </location>
</feature>
<evidence type="ECO:0000256" key="6">
    <source>
        <dbReference type="ARBA" id="ARBA00022729"/>
    </source>
</evidence>
<dbReference type="Proteomes" id="UP001279734">
    <property type="component" value="Unassembled WGS sequence"/>
</dbReference>
<dbReference type="Pfam" id="PF01657">
    <property type="entry name" value="Stress-antifung"/>
    <property type="match status" value="2"/>
</dbReference>
<keyword evidence="5 14" id="KW-0812">Transmembrane</keyword>
<evidence type="ECO:0000256" key="13">
    <source>
        <dbReference type="ARBA" id="ARBA00038393"/>
    </source>
</evidence>
<name>A0AAD3XXT4_NEPGR</name>
<comment type="subcellular location">
    <subcellularLocation>
        <location evidence="12">Cell junction</location>
        <location evidence="12">Plasmodesma</location>
    </subcellularLocation>
    <subcellularLocation>
        <location evidence="1">Cell membrane</location>
        <topology evidence="1">Single-pass type I membrane protein</topology>
    </subcellularLocation>
</comment>
<gene>
    <name evidence="17" type="ORF">Nepgr_022180</name>
</gene>
<evidence type="ECO:0000256" key="12">
    <source>
        <dbReference type="ARBA" id="ARBA00024184"/>
    </source>
</evidence>
<keyword evidence="7" id="KW-0677">Repeat</keyword>
<keyword evidence="8" id="KW-0965">Cell junction</keyword>
<keyword evidence="10 14" id="KW-0472">Membrane</keyword>
<protein>
    <recommendedName>
        <fullName evidence="16">Gnk2-homologous domain-containing protein</fullName>
    </recommendedName>
</protein>
<dbReference type="CDD" id="cd23509">
    <property type="entry name" value="Gnk2-like"/>
    <property type="match status" value="2"/>
</dbReference>
<dbReference type="EMBL" id="BSYO01000021">
    <property type="protein sequence ID" value="GMH20339.1"/>
    <property type="molecule type" value="Genomic_DNA"/>
</dbReference>
<proteinExistence type="inferred from homology"/>
<reference evidence="17" key="1">
    <citation type="submission" date="2023-05" db="EMBL/GenBank/DDBJ databases">
        <title>Nepenthes gracilis genome sequencing.</title>
        <authorList>
            <person name="Fukushima K."/>
        </authorList>
    </citation>
    <scope>NUCLEOTIDE SEQUENCE</scope>
    <source>
        <strain evidence="17">SING2019-196</strain>
    </source>
</reference>